<evidence type="ECO:0000256" key="2">
    <source>
        <dbReference type="ARBA" id="ARBA00022679"/>
    </source>
</evidence>
<gene>
    <name evidence="4" type="ORF">S01H1_17085</name>
</gene>
<keyword evidence="3" id="KW-0949">S-adenosyl-L-methionine</keyword>
<evidence type="ECO:0000313" key="4">
    <source>
        <dbReference type="EMBL" id="GAF69038.1"/>
    </source>
</evidence>
<dbReference type="EMBL" id="BARS01009030">
    <property type="protein sequence ID" value="GAF69038.1"/>
    <property type="molecule type" value="Genomic_DNA"/>
</dbReference>
<keyword evidence="2" id="KW-0808">Transferase</keyword>
<dbReference type="PANTHER" id="PTHR33841:SF5">
    <property type="entry name" value="DNA METHYLASE (MODIFICATION METHYLASE) (METHYLTRANSFERASE)-RELATED"/>
    <property type="match status" value="1"/>
</dbReference>
<dbReference type="InterPro" id="IPR050953">
    <property type="entry name" value="N4_N6_ade-DNA_methylase"/>
</dbReference>
<reference evidence="4" key="1">
    <citation type="journal article" date="2014" name="Front. Microbiol.">
        <title>High frequency of phylogenetically diverse reductive dehalogenase-homologous genes in deep subseafloor sedimentary metagenomes.</title>
        <authorList>
            <person name="Kawai M."/>
            <person name="Futagami T."/>
            <person name="Toyoda A."/>
            <person name="Takaki Y."/>
            <person name="Nishi S."/>
            <person name="Hori S."/>
            <person name="Arai W."/>
            <person name="Tsubouchi T."/>
            <person name="Morono Y."/>
            <person name="Uchiyama I."/>
            <person name="Ito T."/>
            <person name="Fujiyama A."/>
            <person name="Inagaki F."/>
            <person name="Takami H."/>
        </authorList>
    </citation>
    <scope>NUCLEOTIDE SEQUENCE</scope>
    <source>
        <strain evidence="4">Expedition CK06-06</strain>
    </source>
</reference>
<evidence type="ECO:0000256" key="1">
    <source>
        <dbReference type="ARBA" id="ARBA00022603"/>
    </source>
</evidence>
<protein>
    <submittedName>
        <fullName evidence="4">Uncharacterized protein</fullName>
    </submittedName>
</protein>
<sequence>IRDKSAIPKSERGAYRPLLTDRQMSKWRVPGSSSKAVFYPYVEQERLSENDLKREFPETWKYLRQNSKALKGRAAVRAGNLAWWSPERPRPPQHLMRPKIVSPHLVLLPRFSLDATGRFAVSHCPLMYPRVAGDEEDMLRFFLAVLNSTIAHWQIAQQSHKYSRGYLMLEPKTLRTLHVPDPAQVPVSTMKKLLANVARCLQGGGSAGAEAELDRQVAELYGLSAEERAEIGMEG</sequence>
<comment type="caution">
    <text evidence="4">The sequence shown here is derived from an EMBL/GenBank/DDBJ whole genome shotgun (WGS) entry which is preliminary data.</text>
</comment>
<feature type="non-terminal residue" evidence="4">
    <location>
        <position position="1"/>
    </location>
</feature>
<keyword evidence="1" id="KW-0489">Methyltransferase</keyword>
<dbReference type="GO" id="GO:0032259">
    <property type="term" value="P:methylation"/>
    <property type="evidence" value="ECO:0007669"/>
    <property type="project" value="UniProtKB-KW"/>
</dbReference>
<accession>X0RJS7</accession>
<evidence type="ECO:0000256" key="3">
    <source>
        <dbReference type="ARBA" id="ARBA00022691"/>
    </source>
</evidence>
<dbReference type="AlphaFoldDB" id="X0RJS7"/>
<dbReference type="PANTHER" id="PTHR33841">
    <property type="entry name" value="DNA METHYLTRANSFERASE YEEA-RELATED"/>
    <property type="match status" value="1"/>
</dbReference>
<proteinExistence type="predicted"/>
<name>X0RJS7_9ZZZZ</name>
<dbReference type="GO" id="GO:0008168">
    <property type="term" value="F:methyltransferase activity"/>
    <property type="evidence" value="ECO:0007669"/>
    <property type="project" value="UniProtKB-KW"/>
</dbReference>
<organism evidence="4">
    <name type="scientific">marine sediment metagenome</name>
    <dbReference type="NCBI Taxonomy" id="412755"/>
    <lineage>
        <taxon>unclassified sequences</taxon>
        <taxon>metagenomes</taxon>
        <taxon>ecological metagenomes</taxon>
    </lineage>
</organism>